<evidence type="ECO:0000313" key="4">
    <source>
        <dbReference type="EMBL" id="QHU15225.1"/>
    </source>
</evidence>
<keyword evidence="1" id="KW-0143">Chaperone</keyword>
<dbReference type="EMBL" id="MN740854">
    <property type="protein sequence ID" value="QHU15225.1"/>
    <property type="molecule type" value="Genomic_DNA"/>
</dbReference>
<protein>
    <recommendedName>
        <fullName evidence="3">J domain-containing protein</fullName>
    </recommendedName>
</protein>
<dbReference type="GO" id="GO:0042026">
    <property type="term" value="P:protein refolding"/>
    <property type="evidence" value="ECO:0007669"/>
    <property type="project" value="TreeGrafter"/>
</dbReference>
<dbReference type="SMART" id="SM00271">
    <property type="entry name" value="DnaJ"/>
    <property type="match status" value="1"/>
</dbReference>
<dbReference type="PROSITE" id="PS50076">
    <property type="entry name" value="DNAJ_2"/>
    <property type="match status" value="1"/>
</dbReference>
<name>A0A6C0KB33_9ZZZZ</name>
<dbReference type="InterPro" id="IPR036869">
    <property type="entry name" value="J_dom_sf"/>
</dbReference>
<evidence type="ECO:0000259" key="3">
    <source>
        <dbReference type="PROSITE" id="PS50076"/>
    </source>
</evidence>
<accession>A0A6C0KB33</accession>
<dbReference type="Pfam" id="PF00226">
    <property type="entry name" value="DnaJ"/>
    <property type="match status" value="1"/>
</dbReference>
<dbReference type="GO" id="GO:0051082">
    <property type="term" value="F:unfolded protein binding"/>
    <property type="evidence" value="ECO:0007669"/>
    <property type="project" value="TreeGrafter"/>
</dbReference>
<reference evidence="4" key="1">
    <citation type="journal article" date="2020" name="Nature">
        <title>Giant virus diversity and host interactions through global metagenomics.</title>
        <authorList>
            <person name="Schulz F."/>
            <person name="Roux S."/>
            <person name="Paez-Espino D."/>
            <person name="Jungbluth S."/>
            <person name="Walsh D.A."/>
            <person name="Denef V.J."/>
            <person name="McMahon K.D."/>
            <person name="Konstantinidis K.T."/>
            <person name="Eloe-Fadrosh E.A."/>
            <person name="Kyrpides N.C."/>
            <person name="Woyke T."/>
        </authorList>
    </citation>
    <scope>NUCLEOTIDE SEQUENCE</scope>
    <source>
        <strain evidence="4">GVMAG-S-1103017-68</strain>
    </source>
</reference>
<feature type="domain" description="J" evidence="3">
    <location>
        <begin position="6"/>
        <end position="74"/>
    </location>
</feature>
<feature type="region of interest" description="Disordered" evidence="2">
    <location>
        <begin position="312"/>
        <end position="336"/>
    </location>
</feature>
<dbReference type="AlphaFoldDB" id="A0A6C0KB33"/>
<dbReference type="Gene3D" id="1.10.287.110">
    <property type="entry name" value="DnaJ domain"/>
    <property type="match status" value="1"/>
</dbReference>
<evidence type="ECO:0000256" key="2">
    <source>
        <dbReference type="SAM" id="MobiDB-lite"/>
    </source>
</evidence>
<sequence length="336" mass="37067">MSARANPFHTLGLDLAAPPEKIRQAFVAISLKHHPDKLGSEGDSTAFIDARWAYEQLSDANLREVWKADYRHKARRPDGPYQAAFLHTRGAKEQDVVLKTTTETHTLRVSFAQAFTGVNKKETVRIRTPCPHCARPLFASAAAASRELASGCETCNNTHSVLVPKSISVFVPRGAYNGFSFRPPATDVKIVVECDAPDASMFGDFYVQRQHNHMFYTHRQTLAFEAARSITVMALTLPSGAELRLDVGGTLLSRMIPMSDKPWMYQCVLMLRGRGFPSVNPKFPHGNLYVVVPLTLYDGPCAGGATGGLRPEVLSYTPFEPPEEPQPSQEHGCAQQ</sequence>
<proteinExistence type="predicted"/>
<dbReference type="PANTHER" id="PTHR43096:SF52">
    <property type="entry name" value="DNAJ HOMOLOG 1, MITOCHONDRIAL-RELATED"/>
    <property type="match status" value="1"/>
</dbReference>
<evidence type="ECO:0000256" key="1">
    <source>
        <dbReference type="ARBA" id="ARBA00023186"/>
    </source>
</evidence>
<dbReference type="InterPro" id="IPR001623">
    <property type="entry name" value="DnaJ_domain"/>
</dbReference>
<organism evidence="4">
    <name type="scientific">viral metagenome</name>
    <dbReference type="NCBI Taxonomy" id="1070528"/>
    <lineage>
        <taxon>unclassified sequences</taxon>
        <taxon>metagenomes</taxon>
        <taxon>organismal metagenomes</taxon>
    </lineage>
</organism>
<dbReference type="GO" id="GO:0005737">
    <property type="term" value="C:cytoplasm"/>
    <property type="evidence" value="ECO:0007669"/>
    <property type="project" value="TreeGrafter"/>
</dbReference>
<dbReference type="SUPFAM" id="SSF46565">
    <property type="entry name" value="Chaperone J-domain"/>
    <property type="match status" value="1"/>
</dbReference>
<dbReference type="PANTHER" id="PTHR43096">
    <property type="entry name" value="DNAJ HOMOLOG 1, MITOCHONDRIAL-RELATED"/>
    <property type="match status" value="1"/>
</dbReference>
<dbReference type="CDD" id="cd06257">
    <property type="entry name" value="DnaJ"/>
    <property type="match status" value="1"/>
</dbReference>